<dbReference type="AlphaFoldDB" id="A0A8R7U9M8"/>
<dbReference type="EnsemblPlants" id="TuG1812G0400003197.01.T01">
    <property type="protein sequence ID" value="TuG1812G0400003197.01.T01.cds420396"/>
    <property type="gene ID" value="TuG1812G0400003197.01"/>
</dbReference>
<evidence type="ECO:0000313" key="3">
    <source>
        <dbReference type="Proteomes" id="UP000015106"/>
    </source>
</evidence>
<reference evidence="3" key="1">
    <citation type="journal article" date="2013" name="Nature">
        <title>Draft genome of the wheat A-genome progenitor Triticum urartu.</title>
        <authorList>
            <person name="Ling H.Q."/>
            <person name="Zhao S."/>
            <person name="Liu D."/>
            <person name="Wang J."/>
            <person name="Sun H."/>
            <person name="Zhang C."/>
            <person name="Fan H."/>
            <person name="Li D."/>
            <person name="Dong L."/>
            <person name="Tao Y."/>
            <person name="Gao C."/>
            <person name="Wu H."/>
            <person name="Li Y."/>
            <person name="Cui Y."/>
            <person name="Guo X."/>
            <person name="Zheng S."/>
            <person name="Wang B."/>
            <person name="Yu K."/>
            <person name="Liang Q."/>
            <person name="Yang W."/>
            <person name="Lou X."/>
            <person name="Chen J."/>
            <person name="Feng M."/>
            <person name="Jian J."/>
            <person name="Zhang X."/>
            <person name="Luo G."/>
            <person name="Jiang Y."/>
            <person name="Liu J."/>
            <person name="Wang Z."/>
            <person name="Sha Y."/>
            <person name="Zhang B."/>
            <person name="Wu H."/>
            <person name="Tang D."/>
            <person name="Shen Q."/>
            <person name="Xue P."/>
            <person name="Zou S."/>
            <person name="Wang X."/>
            <person name="Liu X."/>
            <person name="Wang F."/>
            <person name="Yang Y."/>
            <person name="An X."/>
            <person name="Dong Z."/>
            <person name="Zhang K."/>
            <person name="Zhang X."/>
            <person name="Luo M.C."/>
            <person name="Dvorak J."/>
            <person name="Tong Y."/>
            <person name="Wang J."/>
            <person name="Yang H."/>
            <person name="Li Z."/>
            <person name="Wang D."/>
            <person name="Zhang A."/>
            <person name="Wang J."/>
        </authorList>
    </citation>
    <scope>NUCLEOTIDE SEQUENCE</scope>
    <source>
        <strain evidence="3">cv. G1812</strain>
    </source>
</reference>
<sequence length="85" mass="9440">MCKSQITHNIIHNIATKDYHESRVKRISETLTLSRTSEPPLLPLRIQPGNRLHQAPGSRSAPAAAAAGRSRCRCRRRRRRGGGGC</sequence>
<proteinExistence type="predicted"/>
<feature type="compositionally biased region" description="Basic residues" evidence="1">
    <location>
        <begin position="70"/>
        <end position="85"/>
    </location>
</feature>
<feature type="compositionally biased region" description="Low complexity" evidence="1">
    <location>
        <begin position="55"/>
        <end position="69"/>
    </location>
</feature>
<name>A0A8R7U9M8_TRIUA</name>
<keyword evidence="3" id="KW-1185">Reference proteome</keyword>
<evidence type="ECO:0000256" key="1">
    <source>
        <dbReference type="SAM" id="MobiDB-lite"/>
    </source>
</evidence>
<reference evidence="2" key="2">
    <citation type="submission" date="2018-03" db="EMBL/GenBank/DDBJ databases">
        <title>The Triticum urartu genome reveals the dynamic nature of wheat genome evolution.</title>
        <authorList>
            <person name="Ling H."/>
            <person name="Ma B."/>
            <person name="Shi X."/>
            <person name="Liu H."/>
            <person name="Dong L."/>
            <person name="Sun H."/>
            <person name="Cao Y."/>
            <person name="Gao Q."/>
            <person name="Zheng S."/>
            <person name="Li Y."/>
            <person name="Yu Y."/>
            <person name="Du H."/>
            <person name="Qi M."/>
            <person name="Li Y."/>
            <person name="Yu H."/>
            <person name="Cui Y."/>
            <person name="Wang N."/>
            <person name="Chen C."/>
            <person name="Wu H."/>
            <person name="Zhao Y."/>
            <person name="Zhang J."/>
            <person name="Li Y."/>
            <person name="Zhou W."/>
            <person name="Zhang B."/>
            <person name="Hu W."/>
            <person name="Eijk M."/>
            <person name="Tang J."/>
            <person name="Witsenboer H."/>
            <person name="Zhao S."/>
            <person name="Li Z."/>
            <person name="Zhang A."/>
            <person name="Wang D."/>
            <person name="Liang C."/>
        </authorList>
    </citation>
    <scope>NUCLEOTIDE SEQUENCE [LARGE SCALE GENOMIC DNA]</scope>
    <source>
        <strain evidence="2">cv. G1812</strain>
    </source>
</reference>
<protein>
    <submittedName>
        <fullName evidence="2">Uncharacterized protein</fullName>
    </submittedName>
</protein>
<dbReference type="Gramene" id="TuG1812G0400003197.01.T01">
    <property type="protein sequence ID" value="TuG1812G0400003197.01.T01.cds420396"/>
    <property type="gene ID" value="TuG1812G0400003197.01"/>
</dbReference>
<feature type="region of interest" description="Disordered" evidence="1">
    <location>
        <begin position="39"/>
        <end position="85"/>
    </location>
</feature>
<reference evidence="2" key="3">
    <citation type="submission" date="2022-06" db="UniProtKB">
        <authorList>
            <consortium name="EnsemblPlants"/>
        </authorList>
    </citation>
    <scope>IDENTIFICATION</scope>
</reference>
<organism evidence="2 3">
    <name type="scientific">Triticum urartu</name>
    <name type="common">Red wild einkorn</name>
    <name type="synonym">Crithodium urartu</name>
    <dbReference type="NCBI Taxonomy" id="4572"/>
    <lineage>
        <taxon>Eukaryota</taxon>
        <taxon>Viridiplantae</taxon>
        <taxon>Streptophyta</taxon>
        <taxon>Embryophyta</taxon>
        <taxon>Tracheophyta</taxon>
        <taxon>Spermatophyta</taxon>
        <taxon>Magnoliopsida</taxon>
        <taxon>Liliopsida</taxon>
        <taxon>Poales</taxon>
        <taxon>Poaceae</taxon>
        <taxon>BOP clade</taxon>
        <taxon>Pooideae</taxon>
        <taxon>Triticodae</taxon>
        <taxon>Triticeae</taxon>
        <taxon>Triticinae</taxon>
        <taxon>Triticum</taxon>
    </lineage>
</organism>
<evidence type="ECO:0000313" key="2">
    <source>
        <dbReference type="EnsemblPlants" id="TuG1812G0400003197.01.T01.cds420396"/>
    </source>
</evidence>
<dbReference type="Proteomes" id="UP000015106">
    <property type="component" value="Chromosome 4"/>
</dbReference>
<accession>A0A8R7U9M8</accession>